<dbReference type="Gene3D" id="3.90.1200.10">
    <property type="match status" value="1"/>
</dbReference>
<keyword evidence="2" id="KW-0808">Transferase</keyword>
<name>A0A7X0VIQ8_9BACL</name>
<dbReference type="EMBL" id="JACJVP010000066">
    <property type="protein sequence ID" value="MBB6675191.1"/>
    <property type="molecule type" value="Genomic_DNA"/>
</dbReference>
<dbReference type="Proteomes" id="UP000547209">
    <property type="component" value="Unassembled WGS sequence"/>
</dbReference>
<dbReference type="InterPro" id="IPR002575">
    <property type="entry name" value="Aminoglycoside_PTrfase"/>
</dbReference>
<organism evidence="2 3">
    <name type="scientific">Cohnella nanjingensis</name>
    <dbReference type="NCBI Taxonomy" id="1387779"/>
    <lineage>
        <taxon>Bacteria</taxon>
        <taxon>Bacillati</taxon>
        <taxon>Bacillota</taxon>
        <taxon>Bacilli</taxon>
        <taxon>Bacillales</taxon>
        <taxon>Paenibacillaceae</taxon>
        <taxon>Cohnella</taxon>
    </lineage>
</organism>
<evidence type="ECO:0000259" key="1">
    <source>
        <dbReference type="Pfam" id="PF01636"/>
    </source>
</evidence>
<evidence type="ECO:0000313" key="2">
    <source>
        <dbReference type="EMBL" id="MBB6675191.1"/>
    </source>
</evidence>
<sequence>MNGSEVERLYLDSGESCIWKPLTNDGQLGTEAWVYEHVLAALPPIYPRLLARSSPSAPGMSWTLFEDLGPLDHAFAEETALALMSQIARWHALPTDTLREAPLRGPKPAIRRMAADIQSRAEPLPGIPGDLVRQAAEMTRQPAWAEEVSNASVFSHGDLHLGNYAMTAEGIKVLDWEHAHLNHPYWDLYHVLDMSHPLFPKPVDAAIRGRALERYMAETARIGALALAPSFKRGYSRFAAVFSLWMLQLIDSDLRAGGGPWPLDRLRQQRREARTSFEQCAAACADMNEG</sequence>
<gene>
    <name evidence="2" type="ORF">H7C19_31485</name>
</gene>
<keyword evidence="3" id="KW-1185">Reference proteome</keyword>
<protein>
    <submittedName>
        <fullName evidence="2">Phosphotransferase</fullName>
    </submittedName>
</protein>
<proteinExistence type="predicted"/>
<dbReference type="Pfam" id="PF01636">
    <property type="entry name" value="APH"/>
    <property type="match status" value="1"/>
</dbReference>
<feature type="domain" description="Aminoglycoside phosphotransferase" evidence="1">
    <location>
        <begin position="47"/>
        <end position="211"/>
    </location>
</feature>
<dbReference type="SUPFAM" id="SSF56112">
    <property type="entry name" value="Protein kinase-like (PK-like)"/>
    <property type="match status" value="1"/>
</dbReference>
<accession>A0A7X0VIQ8</accession>
<evidence type="ECO:0000313" key="3">
    <source>
        <dbReference type="Proteomes" id="UP000547209"/>
    </source>
</evidence>
<dbReference type="InterPro" id="IPR011009">
    <property type="entry name" value="Kinase-like_dom_sf"/>
</dbReference>
<comment type="caution">
    <text evidence="2">The sequence shown here is derived from an EMBL/GenBank/DDBJ whole genome shotgun (WGS) entry which is preliminary data.</text>
</comment>
<reference evidence="2 3" key="1">
    <citation type="submission" date="2020-08" db="EMBL/GenBank/DDBJ databases">
        <title>Cohnella phylogeny.</title>
        <authorList>
            <person name="Dunlap C."/>
        </authorList>
    </citation>
    <scope>NUCLEOTIDE SEQUENCE [LARGE SCALE GENOMIC DNA]</scope>
    <source>
        <strain evidence="2 3">DSM 28246</strain>
    </source>
</reference>
<dbReference type="GO" id="GO:0016740">
    <property type="term" value="F:transferase activity"/>
    <property type="evidence" value="ECO:0007669"/>
    <property type="project" value="UniProtKB-KW"/>
</dbReference>
<dbReference type="AlphaFoldDB" id="A0A7X0VIQ8"/>